<dbReference type="PANTHER" id="PTHR46383:SF3">
    <property type="entry name" value="ASPARTATE AMINOTRANSFERASE-RELATED"/>
    <property type="match status" value="1"/>
</dbReference>
<proteinExistence type="inferred from homology"/>
<evidence type="ECO:0000256" key="4">
    <source>
        <dbReference type="ARBA" id="ARBA00022679"/>
    </source>
</evidence>
<gene>
    <name evidence="8" type="ORF">H9892_00910</name>
</gene>
<dbReference type="PROSITE" id="PS00105">
    <property type="entry name" value="AA_TRANSFER_CLASS_1"/>
    <property type="match status" value="1"/>
</dbReference>
<feature type="domain" description="Aminotransferase class I/classII large" evidence="7">
    <location>
        <begin position="27"/>
        <end position="380"/>
    </location>
</feature>
<dbReference type="InterPro" id="IPR050596">
    <property type="entry name" value="AspAT/PAT-like"/>
</dbReference>
<dbReference type="PANTHER" id="PTHR46383">
    <property type="entry name" value="ASPARTATE AMINOTRANSFERASE"/>
    <property type="match status" value="1"/>
</dbReference>
<dbReference type="AlphaFoldDB" id="A0A9D1Q0D9"/>
<accession>A0A9D1Q0D9</accession>
<dbReference type="EC" id="2.6.1.-" evidence="6"/>
<evidence type="ECO:0000313" key="8">
    <source>
        <dbReference type="EMBL" id="HIW01892.1"/>
    </source>
</evidence>
<dbReference type="CDD" id="cd00609">
    <property type="entry name" value="AAT_like"/>
    <property type="match status" value="1"/>
</dbReference>
<evidence type="ECO:0000256" key="2">
    <source>
        <dbReference type="ARBA" id="ARBA00007441"/>
    </source>
</evidence>
<dbReference type="GO" id="GO:0006520">
    <property type="term" value="P:amino acid metabolic process"/>
    <property type="evidence" value="ECO:0007669"/>
    <property type="project" value="InterPro"/>
</dbReference>
<dbReference type="EMBL" id="DXHS01000015">
    <property type="protein sequence ID" value="HIW01892.1"/>
    <property type="molecule type" value="Genomic_DNA"/>
</dbReference>
<protein>
    <recommendedName>
        <fullName evidence="6">Aminotransferase</fullName>
        <ecNumber evidence="6">2.6.1.-</ecNumber>
    </recommendedName>
</protein>
<keyword evidence="4 6" id="KW-0808">Transferase</keyword>
<evidence type="ECO:0000256" key="6">
    <source>
        <dbReference type="RuleBase" id="RU000481"/>
    </source>
</evidence>
<comment type="cofactor">
    <cofactor evidence="1 6">
        <name>pyridoxal 5'-phosphate</name>
        <dbReference type="ChEBI" id="CHEBI:597326"/>
    </cofactor>
</comment>
<sequence length="397" mass="43285">MRLNKTIQQIKPSGIREFFDIVSTMPDALSLGVGEPDFVTPWYIRDAAIKSVQRGYTAYTSNKGLPALCEEIAAYLSRRFGIDYDPKSEVLVTMGASEAIDLALRVLVEPGDGVLIPSPSYVSYLPITMLCGGTPVPVDCTLRSDFKLTPEALEEAAAGSNAKVLIMPYPNNPTGAVMTKEDITALLPVIEKYDLSVVSDEIYAELTYDGKHVSPASVSGYRDRTIVINGFSKAFAMTGWRLGYVAAPSDALSAMLKVHQYTALCAPTPSQYAGLAALKDGRYDGYKAVSDMVEEYDRRRRFIVDELNSMGLECRLPGGAFYALAKVSSTGMDGQKFARRLLADEKVAVVPGDAFGDAGKDYIRVSYATSLRTLMQAAERMSRFVVRCAEERKTGAE</sequence>
<dbReference type="SUPFAM" id="SSF53383">
    <property type="entry name" value="PLP-dependent transferases"/>
    <property type="match status" value="1"/>
</dbReference>
<dbReference type="InterPro" id="IPR015422">
    <property type="entry name" value="PyrdxlP-dep_Trfase_small"/>
</dbReference>
<evidence type="ECO:0000313" key="9">
    <source>
        <dbReference type="Proteomes" id="UP000823990"/>
    </source>
</evidence>
<dbReference type="Gene3D" id="3.40.640.10">
    <property type="entry name" value="Type I PLP-dependent aspartate aminotransferase-like (Major domain)"/>
    <property type="match status" value="1"/>
</dbReference>
<reference evidence="8" key="1">
    <citation type="journal article" date="2021" name="PeerJ">
        <title>Extensive microbial diversity within the chicken gut microbiome revealed by metagenomics and culture.</title>
        <authorList>
            <person name="Gilroy R."/>
            <person name="Ravi A."/>
            <person name="Getino M."/>
            <person name="Pursley I."/>
            <person name="Horton D.L."/>
            <person name="Alikhan N.F."/>
            <person name="Baker D."/>
            <person name="Gharbi K."/>
            <person name="Hall N."/>
            <person name="Watson M."/>
            <person name="Adriaenssens E.M."/>
            <person name="Foster-Nyarko E."/>
            <person name="Jarju S."/>
            <person name="Secka A."/>
            <person name="Antonio M."/>
            <person name="Oren A."/>
            <person name="Chaudhuri R.R."/>
            <person name="La Ragione R."/>
            <person name="Hildebrand F."/>
            <person name="Pallen M.J."/>
        </authorList>
    </citation>
    <scope>NUCLEOTIDE SEQUENCE</scope>
    <source>
        <strain evidence="8">12435</strain>
    </source>
</reference>
<dbReference type="GO" id="GO:0008483">
    <property type="term" value="F:transaminase activity"/>
    <property type="evidence" value="ECO:0007669"/>
    <property type="project" value="UniProtKB-KW"/>
</dbReference>
<dbReference type="InterPro" id="IPR015421">
    <property type="entry name" value="PyrdxlP-dep_Trfase_major"/>
</dbReference>
<name>A0A9D1Q0D9_9FIRM</name>
<dbReference type="FunFam" id="3.40.640.10:FF:000033">
    <property type="entry name" value="Aspartate aminotransferase"/>
    <property type="match status" value="1"/>
</dbReference>
<dbReference type="Pfam" id="PF00155">
    <property type="entry name" value="Aminotran_1_2"/>
    <property type="match status" value="1"/>
</dbReference>
<reference evidence="8" key="2">
    <citation type="submission" date="2021-04" db="EMBL/GenBank/DDBJ databases">
        <authorList>
            <person name="Gilroy R."/>
        </authorList>
    </citation>
    <scope>NUCLEOTIDE SEQUENCE</scope>
    <source>
        <strain evidence="8">12435</strain>
    </source>
</reference>
<dbReference type="InterPro" id="IPR015424">
    <property type="entry name" value="PyrdxlP-dep_Trfase"/>
</dbReference>
<dbReference type="Proteomes" id="UP000823990">
    <property type="component" value="Unassembled WGS sequence"/>
</dbReference>
<keyword evidence="5" id="KW-0663">Pyridoxal phosphate</keyword>
<dbReference type="InterPro" id="IPR004838">
    <property type="entry name" value="NHTrfase_class1_PyrdxlP-BS"/>
</dbReference>
<organism evidence="8 9">
    <name type="scientific">Candidatus Protoclostridium stercorigallinarum</name>
    <dbReference type="NCBI Taxonomy" id="2838741"/>
    <lineage>
        <taxon>Bacteria</taxon>
        <taxon>Bacillati</taxon>
        <taxon>Bacillota</taxon>
        <taxon>Clostridia</taxon>
        <taxon>Candidatus Protoclostridium</taxon>
    </lineage>
</organism>
<comment type="caution">
    <text evidence="8">The sequence shown here is derived from an EMBL/GenBank/DDBJ whole genome shotgun (WGS) entry which is preliminary data.</text>
</comment>
<evidence type="ECO:0000256" key="1">
    <source>
        <dbReference type="ARBA" id="ARBA00001933"/>
    </source>
</evidence>
<evidence type="ECO:0000256" key="3">
    <source>
        <dbReference type="ARBA" id="ARBA00022576"/>
    </source>
</evidence>
<keyword evidence="3 6" id="KW-0032">Aminotransferase</keyword>
<evidence type="ECO:0000256" key="5">
    <source>
        <dbReference type="ARBA" id="ARBA00022898"/>
    </source>
</evidence>
<dbReference type="GO" id="GO:0030170">
    <property type="term" value="F:pyridoxal phosphate binding"/>
    <property type="evidence" value="ECO:0007669"/>
    <property type="project" value="InterPro"/>
</dbReference>
<dbReference type="Gene3D" id="3.90.1150.10">
    <property type="entry name" value="Aspartate Aminotransferase, domain 1"/>
    <property type="match status" value="1"/>
</dbReference>
<dbReference type="InterPro" id="IPR004839">
    <property type="entry name" value="Aminotransferase_I/II_large"/>
</dbReference>
<evidence type="ECO:0000259" key="7">
    <source>
        <dbReference type="Pfam" id="PF00155"/>
    </source>
</evidence>
<comment type="similarity">
    <text evidence="2 6">Belongs to the class-I pyridoxal-phosphate-dependent aminotransferase family.</text>
</comment>